<comment type="caution">
    <text evidence="2">The sequence shown here is derived from an EMBL/GenBank/DDBJ whole genome shotgun (WGS) entry which is preliminary data.</text>
</comment>
<dbReference type="AlphaFoldDB" id="A0AAW1VKV4"/>
<protein>
    <submittedName>
        <fullName evidence="2">Uncharacterized protein</fullName>
    </submittedName>
</protein>
<accession>A0AAW1VKV4</accession>
<dbReference type="Proteomes" id="UP001457282">
    <property type="component" value="Unassembled WGS sequence"/>
</dbReference>
<evidence type="ECO:0000256" key="1">
    <source>
        <dbReference type="SAM" id="MobiDB-lite"/>
    </source>
</evidence>
<name>A0AAW1VKV4_RUBAR</name>
<gene>
    <name evidence="2" type="ORF">M0R45_001867</name>
</gene>
<feature type="region of interest" description="Disordered" evidence="1">
    <location>
        <begin position="416"/>
        <end position="435"/>
    </location>
</feature>
<sequence>MVHGLSPWSCQILGWFSNQNDNSFVTIPLPKEIMSWIGCALSVGLVVHQDFDLSCDLKVKHVFDCYSNGGVWNKQTLFHEINVRDVPFPGRIMYWISIPYIWFSQRCNAFNECTSITASTIIDSPYVKVEKSGNRLLYNLQDFVGFTLAIERIRKNEKNNSGQLIKMARTEQQRQVAPLTEQQRQVAPLTEQLESLPSDLECYQCRNFCGSKWYVIEGKLNHPWTATLLGEILQEYSIQNHLFYRSTFTQFEIPEWFYSVNGSAATIPLYPSFDMMKGWKGIAVCAAFTVHRHPSLILENLDPENLFIEYNLVAWGLGQFSLRSRILEILIHLKGSGFIWISYASLQRYAPWNECTSMNLQFYSNNKDVTVQSCGYQVVFDQNMEELIQTIMQCSTTSEYQLSKTIKTQQSVAYYDDDDDVNDDDKDDDDDDNVDDVNTPWLYSVIQAMVSKLPWPLNVICFQFLSYFSPT</sequence>
<evidence type="ECO:0000313" key="2">
    <source>
        <dbReference type="EMBL" id="KAK9901886.1"/>
    </source>
</evidence>
<evidence type="ECO:0000313" key="3">
    <source>
        <dbReference type="Proteomes" id="UP001457282"/>
    </source>
</evidence>
<reference evidence="2 3" key="1">
    <citation type="journal article" date="2023" name="G3 (Bethesda)">
        <title>A chromosome-length genome assembly and annotation of blackberry (Rubus argutus, cv. 'Hillquist').</title>
        <authorList>
            <person name="Bruna T."/>
            <person name="Aryal R."/>
            <person name="Dudchenko O."/>
            <person name="Sargent D.J."/>
            <person name="Mead D."/>
            <person name="Buti M."/>
            <person name="Cavallini A."/>
            <person name="Hytonen T."/>
            <person name="Andres J."/>
            <person name="Pham M."/>
            <person name="Weisz D."/>
            <person name="Mascagni F."/>
            <person name="Usai G."/>
            <person name="Natali L."/>
            <person name="Bassil N."/>
            <person name="Fernandez G.E."/>
            <person name="Lomsadze A."/>
            <person name="Armour M."/>
            <person name="Olukolu B."/>
            <person name="Poorten T."/>
            <person name="Britton C."/>
            <person name="Davik J."/>
            <person name="Ashrafi H."/>
            <person name="Aiden E.L."/>
            <person name="Borodovsky M."/>
            <person name="Worthington M."/>
        </authorList>
    </citation>
    <scope>NUCLEOTIDE SEQUENCE [LARGE SCALE GENOMIC DNA]</scope>
    <source>
        <strain evidence="2">PI 553951</strain>
    </source>
</reference>
<dbReference type="EMBL" id="JBEDUW010000273">
    <property type="protein sequence ID" value="KAK9901886.1"/>
    <property type="molecule type" value="Genomic_DNA"/>
</dbReference>
<keyword evidence="3" id="KW-1185">Reference proteome</keyword>
<proteinExistence type="predicted"/>
<organism evidence="2 3">
    <name type="scientific">Rubus argutus</name>
    <name type="common">Southern blackberry</name>
    <dbReference type="NCBI Taxonomy" id="59490"/>
    <lineage>
        <taxon>Eukaryota</taxon>
        <taxon>Viridiplantae</taxon>
        <taxon>Streptophyta</taxon>
        <taxon>Embryophyta</taxon>
        <taxon>Tracheophyta</taxon>
        <taxon>Spermatophyta</taxon>
        <taxon>Magnoliopsida</taxon>
        <taxon>eudicotyledons</taxon>
        <taxon>Gunneridae</taxon>
        <taxon>Pentapetalae</taxon>
        <taxon>rosids</taxon>
        <taxon>fabids</taxon>
        <taxon>Rosales</taxon>
        <taxon>Rosaceae</taxon>
        <taxon>Rosoideae</taxon>
        <taxon>Rosoideae incertae sedis</taxon>
        <taxon>Rubus</taxon>
    </lineage>
</organism>